<dbReference type="InterPro" id="IPR028082">
    <property type="entry name" value="Peripla_BP_I"/>
</dbReference>
<evidence type="ECO:0000256" key="1">
    <source>
        <dbReference type="ARBA" id="ARBA00010062"/>
    </source>
</evidence>
<sequence length="259" mass="28119">YMLAKSTGSALVKAGGDSWFFITANYGFGQQLQRGTTRFVTAAGGRVVGSATYPFPETTDFSALLLQAQASRAKVLALCNAGGDTINCSKQAREFGLTRNMRIAAMLMYNSNVQALGQDVAQGLLLTETFYRDLNDRTRAFMDRIRPKTPNQWPNMVQAGCYASVLHYLKAVADMGPAAAKADGRAVVARMKAMPTDDDCFGPGRIREDGRKLHPAYLFEAKKPSESKGQWDGLKLVATTPAEEAFRPMSEGGCTLPKP</sequence>
<keyword evidence="6" id="KW-1185">Reference proteome</keyword>
<proteinExistence type="inferred from homology"/>
<keyword evidence="3" id="KW-0029">Amino-acid transport</keyword>
<evidence type="ECO:0000259" key="4">
    <source>
        <dbReference type="Pfam" id="PF13458"/>
    </source>
</evidence>
<comment type="caution">
    <text evidence="5">The sequence shown here is derived from an EMBL/GenBank/DDBJ whole genome shotgun (WGS) entry which is preliminary data.</text>
</comment>
<dbReference type="PANTHER" id="PTHR30483">
    <property type="entry name" value="LEUCINE-SPECIFIC-BINDING PROTEIN"/>
    <property type="match status" value="1"/>
</dbReference>
<name>A0ABT1D3I2_9PROT</name>
<keyword evidence="3" id="KW-0813">Transport</keyword>
<feature type="domain" description="Leucine-binding protein" evidence="4">
    <location>
        <begin position="1"/>
        <end position="222"/>
    </location>
</feature>
<dbReference type="Gene3D" id="3.40.50.2300">
    <property type="match status" value="2"/>
</dbReference>
<dbReference type="SUPFAM" id="SSF53822">
    <property type="entry name" value="Periplasmic binding protein-like I"/>
    <property type="match status" value="1"/>
</dbReference>
<feature type="non-terminal residue" evidence="5">
    <location>
        <position position="1"/>
    </location>
</feature>
<gene>
    <name evidence="5" type="ORF">JYK14_10005</name>
</gene>
<dbReference type="InterPro" id="IPR028081">
    <property type="entry name" value="Leu-bd"/>
</dbReference>
<keyword evidence="2" id="KW-0732">Signal</keyword>
<dbReference type="Pfam" id="PF13458">
    <property type="entry name" value="Peripla_BP_6"/>
    <property type="match status" value="1"/>
</dbReference>
<organism evidence="5 6">
    <name type="scientific">Siccirubricoccus soli</name>
    <dbReference type="NCBI Taxonomy" id="2899147"/>
    <lineage>
        <taxon>Bacteria</taxon>
        <taxon>Pseudomonadati</taxon>
        <taxon>Pseudomonadota</taxon>
        <taxon>Alphaproteobacteria</taxon>
        <taxon>Acetobacterales</taxon>
        <taxon>Roseomonadaceae</taxon>
        <taxon>Siccirubricoccus</taxon>
    </lineage>
</organism>
<accession>A0ABT1D3I2</accession>
<evidence type="ECO:0000256" key="2">
    <source>
        <dbReference type="ARBA" id="ARBA00022729"/>
    </source>
</evidence>
<evidence type="ECO:0000256" key="3">
    <source>
        <dbReference type="ARBA" id="ARBA00022970"/>
    </source>
</evidence>
<dbReference type="Proteomes" id="UP001523392">
    <property type="component" value="Unassembled WGS sequence"/>
</dbReference>
<dbReference type="RefSeq" id="WP_252953106.1">
    <property type="nucleotide sequence ID" value="NZ_JAFIRR010000059.1"/>
</dbReference>
<comment type="similarity">
    <text evidence="1">Belongs to the leucine-binding protein family.</text>
</comment>
<reference evidence="5 6" key="1">
    <citation type="submission" date="2021-12" db="EMBL/GenBank/DDBJ databases">
        <title>Siccirubricoccus leaddurans sp. nov., a high concentration Zn2+ tolerance bacterium.</title>
        <authorList>
            <person name="Cao Y."/>
        </authorList>
    </citation>
    <scope>NUCLEOTIDE SEQUENCE [LARGE SCALE GENOMIC DNA]</scope>
    <source>
        <strain evidence="5 6">KC 17139</strain>
    </source>
</reference>
<dbReference type="PANTHER" id="PTHR30483:SF6">
    <property type="entry name" value="PERIPLASMIC BINDING PROTEIN OF ABC TRANSPORTER FOR NATURAL AMINO ACIDS"/>
    <property type="match status" value="1"/>
</dbReference>
<evidence type="ECO:0000313" key="6">
    <source>
        <dbReference type="Proteomes" id="UP001523392"/>
    </source>
</evidence>
<evidence type="ECO:0000313" key="5">
    <source>
        <dbReference type="EMBL" id="MCO6416497.1"/>
    </source>
</evidence>
<protein>
    <submittedName>
        <fullName evidence="5">ABC transporter substrate-binding protein</fullName>
    </submittedName>
</protein>
<dbReference type="EMBL" id="JAFIRR010000059">
    <property type="protein sequence ID" value="MCO6416497.1"/>
    <property type="molecule type" value="Genomic_DNA"/>
</dbReference>
<dbReference type="InterPro" id="IPR051010">
    <property type="entry name" value="BCAA_transport"/>
</dbReference>